<proteinExistence type="predicted"/>
<evidence type="ECO:0000313" key="1">
    <source>
        <dbReference type="EMBL" id="QHU04387.1"/>
    </source>
</evidence>
<accession>A0A6C0JIX0</accession>
<dbReference type="AlphaFoldDB" id="A0A6C0JIX0"/>
<reference evidence="1" key="1">
    <citation type="journal article" date="2020" name="Nature">
        <title>Giant virus diversity and host interactions through global metagenomics.</title>
        <authorList>
            <person name="Schulz F."/>
            <person name="Roux S."/>
            <person name="Paez-Espino D."/>
            <person name="Jungbluth S."/>
            <person name="Walsh D.A."/>
            <person name="Denef V.J."/>
            <person name="McMahon K.D."/>
            <person name="Konstantinidis K.T."/>
            <person name="Eloe-Fadrosh E.A."/>
            <person name="Kyrpides N.C."/>
            <person name="Woyke T."/>
        </authorList>
    </citation>
    <scope>NUCLEOTIDE SEQUENCE</scope>
    <source>
        <strain evidence="1">GVMAG-M-3300027708-39</strain>
    </source>
</reference>
<organism evidence="1">
    <name type="scientific">viral metagenome</name>
    <dbReference type="NCBI Taxonomy" id="1070528"/>
    <lineage>
        <taxon>unclassified sequences</taxon>
        <taxon>metagenomes</taxon>
        <taxon>organismal metagenomes</taxon>
    </lineage>
</organism>
<protein>
    <submittedName>
        <fullName evidence="1">Uncharacterized protein</fullName>
    </submittedName>
</protein>
<dbReference type="EMBL" id="MN740396">
    <property type="protein sequence ID" value="QHU04387.1"/>
    <property type="molecule type" value="Genomic_DNA"/>
</dbReference>
<name>A0A6C0JIX0_9ZZZZ</name>
<sequence>MGFEKSIEYIESIFNFMDVLYKKAVKLNDNKLIQICKMIFNYLITCCSERKVLIKDLNKNENFDMKPVYDYIHDNEINLLDLNNILPEDIDISKPQDIERFVLSHIYYIYANN</sequence>